<dbReference type="Proteomes" id="UP000183758">
    <property type="component" value="Unassembled WGS sequence"/>
</dbReference>
<evidence type="ECO:0000313" key="1">
    <source>
        <dbReference type="EMBL" id="OIP84324.1"/>
    </source>
</evidence>
<accession>A0A1J5HI67</accession>
<sequence length="269" mass="30861">MEQPINNELVAFVSERKLPRLSPRISGLLYQHKDDPDFWKLRTKPKDDSTRLITERDSRGRITKKVRAFADIEGSDKGSDYYRFAYEEWEYNDQDGTAVMKREGSDGNEYTRRTYKGGVMTEEVKATKYQDGSKVVEIIRPINQADGSVIYATEKYKPERVVSGVIQRDASANPSSQIELGSHQGRGQAVGLEDYYTEVHYHEYTRGLLDLKDQFDALGVPKSTAMWWTNGVKPEITVQNADFVVKSQFGEVTFPKQQNFDQVFQSLKF</sequence>
<evidence type="ECO:0000313" key="2">
    <source>
        <dbReference type="Proteomes" id="UP000183758"/>
    </source>
</evidence>
<reference evidence="1 2" key="1">
    <citation type="journal article" date="2016" name="Environ. Microbiol.">
        <title>Genomic resolution of a cold subsurface aquifer community provides metabolic insights for novel microbes adapted to high CO concentrations.</title>
        <authorList>
            <person name="Probst A.J."/>
            <person name="Castelle C.J."/>
            <person name="Singh A."/>
            <person name="Brown C.T."/>
            <person name="Anantharaman K."/>
            <person name="Sharon I."/>
            <person name="Hug L.A."/>
            <person name="Burstein D."/>
            <person name="Emerson J.B."/>
            <person name="Thomas B.C."/>
            <person name="Banfield J.F."/>
        </authorList>
    </citation>
    <scope>NUCLEOTIDE SEQUENCE [LARGE SCALE GENOMIC DNA]</scope>
    <source>
        <strain evidence="1">CG2_30_33_16</strain>
    </source>
</reference>
<proteinExistence type="predicted"/>
<name>A0A1J5HI67_9BACT</name>
<dbReference type="EMBL" id="MNZM01000059">
    <property type="protein sequence ID" value="OIP84324.1"/>
    <property type="molecule type" value="Genomic_DNA"/>
</dbReference>
<organism evidence="1 2">
    <name type="scientific">Candidatus Roizmanbacteria bacterium CG2_30_33_16</name>
    <dbReference type="NCBI Taxonomy" id="1805340"/>
    <lineage>
        <taxon>Bacteria</taxon>
        <taxon>Candidatus Roizmaniibacteriota</taxon>
    </lineage>
</organism>
<comment type="caution">
    <text evidence="1">The sequence shown here is derived from an EMBL/GenBank/DDBJ whole genome shotgun (WGS) entry which is preliminary data.</text>
</comment>
<protein>
    <submittedName>
        <fullName evidence="1">Uncharacterized protein</fullName>
    </submittedName>
</protein>
<gene>
    <name evidence="1" type="ORF">AUK04_02520</name>
</gene>
<dbReference type="AlphaFoldDB" id="A0A1J5HI67"/>